<feature type="domain" description="Alcohol dehydrogenase-like N-terminal" evidence="10">
    <location>
        <begin position="59"/>
        <end position="180"/>
    </location>
</feature>
<dbReference type="Gene3D" id="3.40.50.720">
    <property type="entry name" value="NAD(P)-binding Rossmann-like Domain"/>
    <property type="match status" value="1"/>
</dbReference>
<comment type="similarity">
    <text evidence="3 7">Belongs to the zinc-containing alcohol dehydrogenase family.</text>
</comment>
<dbReference type="SUPFAM" id="SSF50129">
    <property type="entry name" value="GroES-like"/>
    <property type="match status" value="1"/>
</dbReference>
<evidence type="ECO:0000256" key="6">
    <source>
        <dbReference type="ARBA" id="ARBA00023002"/>
    </source>
</evidence>
<dbReference type="InterPro" id="IPR002328">
    <property type="entry name" value="ADH_Zn_CS"/>
</dbReference>
<dbReference type="GO" id="GO:0003939">
    <property type="term" value="F:L-iditol 2-dehydrogenase (NAD+) activity"/>
    <property type="evidence" value="ECO:0007669"/>
    <property type="project" value="TreeGrafter"/>
</dbReference>
<proteinExistence type="inferred from homology"/>
<evidence type="ECO:0000256" key="2">
    <source>
        <dbReference type="ARBA" id="ARBA00005179"/>
    </source>
</evidence>
<evidence type="ECO:0000256" key="3">
    <source>
        <dbReference type="ARBA" id="ARBA00008072"/>
    </source>
</evidence>
<dbReference type="EMBL" id="AZHD01000003">
    <property type="protein sequence ID" value="OAA65281.1"/>
    <property type="molecule type" value="Genomic_DNA"/>
</dbReference>
<keyword evidence="12" id="KW-1185">Reference proteome</keyword>
<organism evidence="11 12">
    <name type="scientific">Niveomyces insectorum RCEF 264</name>
    <dbReference type="NCBI Taxonomy" id="1081102"/>
    <lineage>
        <taxon>Eukaryota</taxon>
        <taxon>Fungi</taxon>
        <taxon>Dikarya</taxon>
        <taxon>Ascomycota</taxon>
        <taxon>Pezizomycotina</taxon>
        <taxon>Sordariomycetes</taxon>
        <taxon>Hypocreomycetidae</taxon>
        <taxon>Hypocreales</taxon>
        <taxon>Cordycipitaceae</taxon>
        <taxon>Niveomyces</taxon>
    </lineage>
</organism>
<evidence type="ECO:0000256" key="1">
    <source>
        <dbReference type="ARBA" id="ARBA00001947"/>
    </source>
</evidence>
<dbReference type="Proteomes" id="UP000076874">
    <property type="component" value="Unassembled WGS sequence"/>
</dbReference>
<dbReference type="GO" id="GO:0006062">
    <property type="term" value="P:sorbitol catabolic process"/>
    <property type="evidence" value="ECO:0007669"/>
    <property type="project" value="TreeGrafter"/>
</dbReference>
<dbReference type="Gene3D" id="3.90.180.10">
    <property type="entry name" value="Medium-chain alcohol dehydrogenases, catalytic domain"/>
    <property type="match status" value="1"/>
</dbReference>
<dbReference type="PANTHER" id="PTHR43161">
    <property type="entry name" value="SORBITOL DEHYDROGENASE"/>
    <property type="match status" value="1"/>
</dbReference>
<dbReference type="InterPro" id="IPR011032">
    <property type="entry name" value="GroES-like_sf"/>
</dbReference>
<gene>
    <name evidence="11" type="ORF">SPI_02068</name>
</gene>
<dbReference type="InterPro" id="IPR036291">
    <property type="entry name" value="NAD(P)-bd_dom_sf"/>
</dbReference>
<feature type="region of interest" description="Disordered" evidence="8">
    <location>
        <begin position="31"/>
        <end position="58"/>
    </location>
</feature>
<evidence type="ECO:0000313" key="11">
    <source>
        <dbReference type="EMBL" id="OAA65281.1"/>
    </source>
</evidence>
<comment type="caution">
    <text evidence="11">The sequence shown here is derived from an EMBL/GenBank/DDBJ whole genome shotgun (WGS) entry which is preliminary data.</text>
</comment>
<keyword evidence="4 7" id="KW-0479">Metal-binding</keyword>
<name>A0A167XR10_9HYPO</name>
<dbReference type="PROSITE" id="PS00059">
    <property type="entry name" value="ADH_ZINC"/>
    <property type="match status" value="1"/>
</dbReference>
<evidence type="ECO:0000256" key="8">
    <source>
        <dbReference type="SAM" id="MobiDB-lite"/>
    </source>
</evidence>
<evidence type="ECO:0000259" key="10">
    <source>
        <dbReference type="Pfam" id="PF08240"/>
    </source>
</evidence>
<reference evidence="11 12" key="1">
    <citation type="journal article" date="2016" name="Genome Biol. Evol.">
        <title>Divergent and convergent evolution of fungal pathogenicity.</title>
        <authorList>
            <person name="Shang Y."/>
            <person name="Xiao G."/>
            <person name="Zheng P."/>
            <person name="Cen K."/>
            <person name="Zhan S."/>
            <person name="Wang C."/>
        </authorList>
    </citation>
    <scope>NUCLEOTIDE SEQUENCE [LARGE SCALE GENOMIC DNA]</scope>
    <source>
        <strain evidence="11 12">RCEF 264</strain>
    </source>
</reference>
<dbReference type="GO" id="GO:0008270">
    <property type="term" value="F:zinc ion binding"/>
    <property type="evidence" value="ECO:0007669"/>
    <property type="project" value="InterPro"/>
</dbReference>
<dbReference type="InterPro" id="IPR013154">
    <property type="entry name" value="ADH-like_N"/>
</dbReference>
<evidence type="ECO:0000313" key="12">
    <source>
        <dbReference type="Proteomes" id="UP000076874"/>
    </source>
</evidence>
<dbReference type="InterPro" id="IPR013149">
    <property type="entry name" value="ADH-like_C"/>
</dbReference>
<evidence type="ECO:0000259" key="9">
    <source>
        <dbReference type="Pfam" id="PF00107"/>
    </source>
</evidence>
<comment type="pathway">
    <text evidence="2">Secondary metabolite biosynthesis.</text>
</comment>
<dbReference type="PANTHER" id="PTHR43161:SF25">
    <property type="entry name" value="ALCOHOL DEHYDROGENASE, PUTATIVE (AFU_ORTHOLOGUE AFUA_1G14390)-RELATED"/>
    <property type="match status" value="1"/>
</dbReference>
<comment type="cofactor">
    <cofactor evidence="1 7">
        <name>Zn(2+)</name>
        <dbReference type="ChEBI" id="CHEBI:29105"/>
    </cofactor>
</comment>
<sequence>MAADTILAAVLHGPRDMREVRQPPFTVEKEPSMRKEESVVVSQLTKPNQETRTIPPPAPDEIQVAVKATGLCGSDLHFYTHGGIGDFKLREPMSLGHESAGVVVAVGSAVATSANAFAPGDRVALEVGKPCDRCDLCAAGRYHLCKAMQFRASARLLPHIQGTLQERINHPARWAYKLPDGMPLEFGALAEPLSVALHAQDRSGLALAPGGANKVLVLGAGSVGLLCAAVSRVAGAAAVVVADLNAARVAFAVENGFADAGVVVPRAEPSPQSQLPTTEDKLARARALAAQIGAVDVKGTPFGEAAGTYECTGAEACTQTAIYATQPGGKVMMVGLGMPVQTLPVTAAAIREVDLVGVFRYNNTYRRVIDLLASKNPLLPPVDKLVSHRFQGIGKAAEAFEMATQVKDANGKLVLKVVIDM</sequence>
<feature type="compositionally biased region" description="Polar residues" evidence="8">
    <location>
        <begin position="40"/>
        <end position="52"/>
    </location>
</feature>
<accession>A0A167XR10</accession>
<dbReference type="Pfam" id="PF08240">
    <property type="entry name" value="ADH_N"/>
    <property type="match status" value="1"/>
</dbReference>
<evidence type="ECO:0000256" key="5">
    <source>
        <dbReference type="ARBA" id="ARBA00022833"/>
    </source>
</evidence>
<dbReference type="AlphaFoldDB" id="A0A167XR10"/>
<keyword evidence="5 7" id="KW-0862">Zinc</keyword>
<feature type="domain" description="Alcohol dehydrogenase-like C-terminal" evidence="9">
    <location>
        <begin position="223"/>
        <end position="373"/>
    </location>
</feature>
<evidence type="ECO:0000256" key="7">
    <source>
        <dbReference type="RuleBase" id="RU361277"/>
    </source>
</evidence>
<keyword evidence="6" id="KW-0560">Oxidoreductase</keyword>
<dbReference type="STRING" id="1081102.A0A167XR10"/>
<protein>
    <submittedName>
        <fullName evidence="11">Alcohol dehydrogenase superfamily, zinc-type</fullName>
    </submittedName>
</protein>
<dbReference type="Pfam" id="PF00107">
    <property type="entry name" value="ADH_zinc_N"/>
    <property type="match status" value="1"/>
</dbReference>
<dbReference type="SUPFAM" id="SSF51735">
    <property type="entry name" value="NAD(P)-binding Rossmann-fold domains"/>
    <property type="match status" value="1"/>
</dbReference>
<evidence type="ECO:0000256" key="4">
    <source>
        <dbReference type="ARBA" id="ARBA00022723"/>
    </source>
</evidence>
<dbReference type="OrthoDB" id="5363962at2759"/>